<keyword evidence="7" id="KW-0812">Transmembrane</keyword>
<keyword evidence="10" id="KW-1185">Reference proteome</keyword>
<evidence type="ECO:0000313" key="10">
    <source>
        <dbReference type="Proteomes" id="UP000249218"/>
    </source>
</evidence>
<dbReference type="EMBL" id="KZ149921">
    <property type="protein sequence ID" value="PZC77737.1"/>
    <property type="molecule type" value="Genomic_DNA"/>
</dbReference>
<protein>
    <recommendedName>
        <fullName evidence="8">Alpha 1,4-glycosyltransferase domain-containing protein</fullName>
    </recommendedName>
</protein>
<evidence type="ECO:0000256" key="5">
    <source>
        <dbReference type="ARBA" id="ARBA00023034"/>
    </source>
</evidence>
<evidence type="ECO:0000313" key="9">
    <source>
        <dbReference type="EMBL" id="PZC77737.1"/>
    </source>
</evidence>
<dbReference type="Pfam" id="PF04572">
    <property type="entry name" value="Gb3_synth"/>
    <property type="match status" value="1"/>
</dbReference>
<evidence type="ECO:0000256" key="3">
    <source>
        <dbReference type="ARBA" id="ARBA00022676"/>
    </source>
</evidence>
<dbReference type="PANTHER" id="PTHR12042">
    <property type="entry name" value="LACTOSYLCERAMIDE 4-ALPHA-GALACTOSYLTRANSFERASE ALPHA- 1,4-GALACTOSYLTRANSFERASE"/>
    <property type="match status" value="1"/>
</dbReference>
<evidence type="ECO:0000256" key="6">
    <source>
        <dbReference type="ARBA" id="ARBA00023136"/>
    </source>
</evidence>
<dbReference type="OrthoDB" id="409543at2759"/>
<accession>A0A2W1BX16</accession>
<dbReference type="GO" id="GO:0006688">
    <property type="term" value="P:glycosphingolipid biosynthetic process"/>
    <property type="evidence" value="ECO:0007669"/>
    <property type="project" value="TreeGrafter"/>
</dbReference>
<organism evidence="9 10">
    <name type="scientific">Helicoverpa armigera</name>
    <name type="common">Cotton bollworm</name>
    <name type="synonym">Heliothis armigera</name>
    <dbReference type="NCBI Taxonomy" id="29058"/>
    <lineage>
        <taxon>Eukaryota</taxon>
        <taxon>Metazoa</taxon>
        <taxon>Ecdysozoa</taxon>
        <taxon>Arthropoda</taxon>
        <taxon>Hexapoda</taxon>
        <taxon>Insecta</taxon>
        <taxon>Pterygota</taxon>
        <taxon>Neoptera</taxon>
        <taxon>Endopterygota</taxon>
        <taxon>Lepidoptera</taxon>
        <taxon>Glossata</taxon>
        <taxon>Ditrysia</taxon>
        <taxon>Noctuoidea</taxon>
        <taxon>Noctuidae</taxon>
        <taxon>Heliothinae</taxon>
        <taxon>Helicoverpa</taxon>
    </lineage>
</organism>
<evidence type="ECO:0000259" key="8">
    <source>
        <dbReference type="Pfam" id="PF04572"/>
    </source>
</evidence>
<gene>
    <name evidence="9" type="primary">HaOG203037</name>
    <name evidence="9" type="ORF">B5X24_HaOG203037</name>
</gene>
<keyword evidence="6 7" id="KW-0472">Membrane</keyword>
<dbReference type="Pfam" id="PF04488">
    <property type="entry name" value="Gly_transf_sug"/>
    <property type="match status" value="1"/>
</dbReference>
<dbReference type="SUPFAM" id="SSF53448">
    <property type="entry name" value="Nucleotide-diphospho-sugar transferases"/>
    <property type="match status" value="1"/>
</dbReference>
<evidence type="ECO:0000256" key="7">
    <source>
        <dbReference type="SAM" id="Phobius"/>
    </source>
</evidence>
<reference evidence="9 10" key="1">
    <citation type="journal article" date="2017" name="BMC Biol.">
        <title>Genomic innovations, transcriptional plasticity and gene loss underlying the evolution and divergence of two highly polyphagous and invasive Helicoverpa pest species.</title>
        <authorList>
            <person name="Pearce S.L."/>
            <person name="Clarke D.F."/>
            <person name="East P.D."/>
            <person name="Elfekih S."/>
            <person name="Gordon K.H."/>
            <person name="Jermiin L.S."/>
            <person name="McGaughran A."/>
            <person name="Oakeshott J.G."/>
            <person name="Papanikolaou A."/>
            <person name="Perera O.P."/>
            <person name="Rane R.V."/>
            <person name="Richards S."/>
            <person name="Tay W.T."/>
            <person name="Walsh T.K."/>
            <person name="Anderson A."/>
            <person name="Anderson C.J."/>
            <person name="Asgari S."/>
            <person name="Board P.G."/>
            <person name="Bretschneider A."/>
            <person name="Campbell P.M."/>
            <person name="Chertemps T."/>
            <person name="Christeller J.T."/>
            <person name="Coppin C.W."/>
            <person name="Downes S.J."/>
            <person name="Duan G."/>
            <person name="Farnsworth C.A."/>
            <person name="Good R.T."/>
            <person name="Han L.B."/>
            <person name="Han Y.C."/>
            <person name="Hatje K."/>
            <person name="Horne I."/>
            <person name="Huang Y.P."/>
            <person name="Hughes D.S."/>
            <person name="Jacquin-Joly E."/>
            <person name="James W."/>
            <person name="Jhangiani S."/>
            <person name="Kollmar M."/>
            <person name="Kuwar S.S."/>
            <person name="Li S."/>
            <person name="Liu N.Y."/>
            <person name="Maibeche M.T."/>
            <person name="Miller J.R."/>
            <person name="Montagne N."/>
            <person name="Perry T."/>
            <person name="Qu J."/>
            <person name="Song S.V."/>
            <person name="Sutton G.G."/>
            <person name="Vogel H."/>
            <person name="Walenz B.P."/>
            <person name="Xu W."/>
            <person name="Zhang H.J."/>
            <person name="Zou Z."/>
            <person name="Batterham P."/>
            <person name="Edwards O.R."/>
            <person name="Feyereisen R."/>
            <person name="Gibbs R.A."/>
            <person name="Heckel D.G."/>
            <person name="McGrath A."/>
            <person name="Robin C."/>
            <person name="Scherer S.E."/>
            <person name="Worley K.C."/>
            <person name="Wu Y.D."/>
        </authorList>
    </citation>
    <scope>NUCLEOTIDE SEQUENCE [LARGE SCALE GENOMIC DNA]</scope>
    <source>
        <strain evidence="9">Harm_GR_Male_#8</strain>
        <tissue evidence="9">Whole organism</tissue>
    </source>
</reference>
<name>A0A2W1BX16_HELAM</name>
<dbReference type="InterPro" id="IPR051981">
    <property type="entry name" value="Glycosyltransf_32"/>
</dbReference>
<proteinExistence type="inferred from homology"/>
<dbReference type="InterPro" id="IPR029044">
    <property type="entry name" value="Nucleotide-diphossugar_trans"/>
</dbReference>
<evidence type="ECO:0000256" key="2">
    <source>
        <dbReference type="ARBA" id="ARBA00009003"/>
    </source>
</evidence>
<keyword evidence="4" id="KW-0808">Transferase</keyword>
<keyword evidence="3" id="KW-0328">Glycosyltransferase</keyword>
<keyword evidence="5" id="KW-0333">Golgi apparatus</keyword>
<feature type="domain" description="Alpha 1,4-glycosyltransferase" evidence="8">
    <location>
        <begin position="251"/>
        <end position="352"/>
    </location>
</feature>
<sequence>MYFQLLRIMCKYKFYILIPYAVIFYFAFIWYFWNIHGKYNYKYVEHATWWKTEAVEEPCHVSRENDVLELVTEKTKIPLNSIFFHHTSCTIDLSSRQACAIESAAKTNPERQINVLFISSIEEDTLRNGSLSTILDKYKNVKLRRVLISDYASRTPLESTVANISVDNDILFAQMSKIMKYLTLYKYSGIYLSFDVIVARNLDLRPNWVVKSSPASLSADMFAFSNDTVGRKLANGAMGFLKSELLNKELDFWSYNAPSALTHLLSRWCTTDQVEQMTSNVCQDIAVHDPKMFYPIDFHDRKQYFENVDWEEWKKKEIYTYFIYEQFTKYSLVPPLSLYGRIANEYCPLTYERSTDKKGLWYYM</sequence>
<dbReference type="Proteomes" id="UP000249218">
    <property type="component" value="Unassembled WGS sequence"/>
</dbReference>
<keyword evidence="7" id="KW-1133">Transmembrane helix</keyword>
<dbReference type="Gene3D" id="3.90.550.20">
    <property type="match status" value="1"/>
</dbReference>
<dbReference type="PANTHER" id="PTHR12042:SF21">
    <property type="entry name" value="ALPHA1,4-GALACTOSYLTRANSFERASE 1-RELATED"/>
    <property type="match status" value="1"/>
</dbReference>
<feature type="transmembrane region" description="Helical" evidence="7">
    <location>
        <begin position="12"/>
        <end position="33"/>
    </location>
</feature>
<dbReference type="GO" id="GO:0000139">
    <property type="term" value="C:Golgi membrane"/>
    <property type="evidence" value="ECO:0007669"/>
    <property type="project" value="UniProtKB-SubCell"/>
</dbReference>
<evidence type="ECO:0000256" key="4">
    <source>
        <dbReference type="ARBA" id="ARBA00022679"/>
    </source>
</evidence>
<evidence type="ECO:0000256" key="1">
    <source>
        <dbReference type="ARBA" id="ARBA00004323"/>
    </source>
</evidence>
<comment type="subcellular location">
    <subcellularLocation>
        <location evidence="1">Golgi apparatus membrane</location>
        <topology evidence="1">Single-pass type II membrane protein</topology>
    </subcellularLocation>
</comment>
<dbReference type="AlphaFoldDB" id="A0A2W1BX16"/>
<comment type="similarity">
    <text evidence="2">Belongs to the glycosyltransferase 32 family.</text>
</comment>
<dbReference type="InterPro" id="IPR007577">
    <property type="entry name" value="GlycoTrfase_DXD_sugar-bd_CS"/>
</dbReference>
<dbReference type="GO" id="GO:0016758">
    <property type="term" value="F:hexosyltransferase activity"/>
    <property type="evidence" value="ECO:0007669"/>
    <property type="project" value="TreeGrafter"/>
</dbReference>
<dbReference type="InterPro" id="IPR007652">
    <property type="entry name" value="A1-4-GlycosylTfrase_dom"/>
</dbReference>